<evidence type="ECO:0000256" key="3">
    <source>
        <dbReference type="ARBA" id="ARBA00022692"/>
    </source>
</evidence>
<dbReference type="PROSITE" id="PS00211">
    <property type="entry name" value="ABC_TRANSPORTER_1"/>
    <property type="match status" value="2"/>
</dbReference>
<dbReference type="PANTHER" id="PTHR24223:SF353">
    <property type="entry name" value="ABC TRANSPORTER ATP-BINDING PROTEIN_PERMEASE VMR1-RELATED"/>
    <property type="match status" value="1"/>
</dbReference>
<proteinExistence type="predicted"/>
<reference evidence="14" key="1">
    <citation type="submission" date="2020-12" db="EMBL/GenBank/DDBJ databases">
        <title>Metabolic potential, ecology and presence of endohyphal bacteria is reflected in genomic diversity of Mucoromycotina.</title>
        <authorList>
            <person name="Muszewska A."/>
            <person name="Okrasinska A."/>
            <person name="Steczkiewicz K."/>
            <person name="Drgas O."/>
            <person name="Orlowska M."/>
            <person name="Perlinska-Lenart U."/>
            <person name="Aleksandrzak-Piekarczyk T."/>
            <person name="Szatraj K."/>
            <person name="Zielenkiewicz U."/>
            <person name="Pilsyk S."/>
            <person name="Malc E."/>
            <person name="Mieczkowski P."/>
            <person name="Kruszewska J.S."/>
            <person name="Biernat P."/>
            <person name="Pawlowska J."/>
        </authorList>
    </citation>
    <scope>NUCLEOTIDE SEQUENCE</scope>
    <source>
        <strain evidence="14">WA0000067209</strain>
    </source>
</reference>
<dbReference type="CDD" id="cd03250">
    <property type="entry name" value="ABCC_MRP_domain1"/>
    <property type="match status" value="1"/>
</dbReference>
<evidence type="ECO:0008006" key="16">
    <source>
        <dbReference type="Google" id="ProtNLM"/>
    </source>
</evidence>
<dbReference type="Pfam" id="PF00664">
    <property type="entry name" value="ABC_membrane"/>
    <property type="match status" value="2"/>
</dbReference>
<dbReference type="FunFam" id="3.40.50.300:FF:000565">
    <property type="entry name" value="ABC bile acid transporter"/>
    <property type="match status" value="1"/>
</dbReference>
<dbReference type="CDD" id="cd18596">
    <property type="entry name" value="ABC_6TM_VMR1_D1_like"/>
    <property type="match status" value="1"/>
</dbReference>
<dbReference type="InterPro" id="IPR017871">
    <property type="entry name" value="ABC_transporter-like_CS"/>
</dbReference>
<dbReference type="FunFam" id="3.40.50.300:FF:000825">
    <property type="entry name" value="ABC bile acid transporter"/>
    <property type="match status" value="1"/>
</dbReference>
<dbReference type="Proteomes" id="UP000654370">
    <property type="component" value="Unassembled WGS sequence"/>
</dbReference>
<feature type="transmembrane region" description="Helical" evidence="11">
    <location>
        <begin position="1246"/>
        <end position="1265"/>
    </location>
</feature>
<feature type="transmembrane region" description="Helical" evidence="11">
    <location>
        <begin position="318"/>
        <end position="341"/>
    </location>
</feature>
<dbReference type="SUPFAM" id="SSF90123">
    <property type="entry name" value="ABC transporter transmembrane region"/>
    <property type="match status" value="2"/>
</dbReference>
<keyword evidence="5" id="KW-0547">Nucleotide-binding</keyword>
<evidence type="ECO:0000256" key="7">
    <source>
        <dbReference type="ARBA" id="ARBA00022989"/>
    </source>
</evidence>
<dbReference type="GO" id="GO:0005524">
    <property type="term" value="F:ATP binding"/>
    <property type="evidence" value="ECO:0007669"/>
    <property type="project" value="UniProtKB-KW"/>
</dbReference>
<feature type="domain" description="ABC transmembrane type-1" evidence="13">
    <location>
        <begin position="278"/>
        <end position="590"/>
    </location>
</feature>
<dbReference type="InterPro" id="IPR027417">
    <property type="entry name" value="P-loop_NTPase"/>
</dbReference>
<evidence type="ECO:0000256" key="1">
    <source>
        <dbReference type="ARBA" id="ARBA00004141"/>
    </source>
</evidence>
<dbReference type="SMART" id="SM00382">
    <property type="entry name" value="AAA"/>
    <property type="match status" value="2"/>
</dbReference>
<dbReference type="InterPro" id="IPR050173">
    <property type="entry name" value="ABC_transporter_C-like"/>
</dbReference>
<keyword evidence="8 11" id="KW-0472">Membrane</keyword>
<feature type="compositionally biased region" description="Basic and acidic residues" evidence="10">
    <location>
        <begin position="375"/>
        <end position="399"/>
    </location>
</feature>
<feature type="compositionally biased region" description="Low complexity" evidence="10">
    <location>
        <begin position="643"/>
        <end position="655"/>
    </location>
</feature>
<comment type="subcellular location">
    <subcellularLocation>
        <location evidence="1">Membrane</location>
        <topology evidence="1">Multi-pass membrane protein</topology>
    </subcellularLocation>
</comment>
<feature type="transmembrane region" description="Helical" evidence="11">
    <location>
        <begin position="63"/>
        <end position="83"/>
    </location>
</feature>
<evidence type="ECO:0000256" key="8">
    <source>
        <dbReference type="ARBA" id="ARBA00023136"/>
    </source>
</evidence>
<dbReference type="Gene3D" id="3.40.50.300">
    <property type="entry name" value="P-loop containing nucleotide triphosphate hydrolases"/>
    <property type="match status" value="2"/>
</dbReference>
<feature type="transmembrane region" description="Helical" evidence="11">
    <location>
        <begin position="1160"/>
        <end position="1177"/>
    </location>
</feature>
<dbReference type="Pfam" id="PF00005">
    <property type="entry name" value="ABC_tran"/>
    <property type="match status" value="2"/>
</dbReference>
<dbReference type="GO" id="GO:0000329">
    <property type="term" value="C:fungal-type vacuole membrane"/>
    <property type="evidence" value="ECO:0007669"/>
    <property type="project" value="TreeGrafter"/>
</dbReference>
<feature type="region of interest" description="Disordered" evidence="10">
    <location>
        <begin position="898"/>
        <end position="918"/>
    </location>
</feature>
<evidence type="ECO:0000313" key="15">
    <source>
        <dbReference type="Proteomes" id="UP000654370"/>
    </source>
</evidence>
<keyword evidence="9" id="KW-0325">Glycoprotein</keyword>
<dbReference type="GO" id="GO:0140359">
    <property type="term" value="F:ABC-type transporter activity"/>
    <property type="evidence" value="ECO:0007669"/>
    <property type="project" value="InterPro"/>
</dbReference>
<comment type="caution">
    <text evidence="14">The sequence shown here is derived from an EMBL/GenBank/DDBJ whole genome shotgun (WGS) entry which is preliminary data.</text>
</comment>
<dbReference type="GO" id="GO:0016887">
    <property type="term" value="F:ATP hydrolysis activity"/>
    <property type="evidence" value="ECO:0007669"/>
    <property type="project" value="InterPro"/>
</dbReference>
<keyword evidence="2" id="KW-0813">Transport</keyword>
<feature type="transmembrane region" description="Helical" evidence="11">
    <location>
        <begin position="6"/>
        <end position="26"/>
    </location>
</feature>
<dbReference type="InterPro" id="IPR011527">
    <property type="entry name" value="ABC1_TM_dom"/>
</dbReference>
<evidence type="ECO:0000256" key="10">
    <source>
        <dbReference type="SAM" id="MobiDB-lite"/>
    </source>
</evidence>
<dbReference type="EMBL" id="JAEPQZ010000013">
    <property type="protein sequence ID" value="KAG2174355.1"/>
    <property type="molecule type" value="Genomic_DNA"/>
</dbReference>
<feature type="transmembrane region" description="Helical" evidence="11">
    <location>
        <begin position="420"/>
        <end position="442"/>
    </location>
</feature>
<feature type="transmembrane region" description="Helical" evidence="11">
    <location>
        <begin position="263"/>
        <end position="287"/>
    </location>
</feature>
<feature type="transmembrane region" description="Helical" evidence="11">
    <location>
        <begin position="524"/>
        <end position="549"/>
    </location>
</feature>
<dbReference type="PROSITE" id="PS50893">
    <property type="entry name" value="ABC_TRANSPORTER_2"/>
    <property type="match status" value="2"/>
</dbReference>
<feature type="region of interest" description="Disordered" evidence="10">
    <location>
        <begin position="372"/>
        <end position="399"/>
    </location>
</feature>
<feature type="transmembrane region" description="Helical" evidence="11">
    <location>
        <begin position="164"/>
        <end position="182"/>
    </location>
</feature>
<dbReference type="SUPFAM" id="SSF52540">
    <property type="entry name" value="P-loop containing nucleoside triphosphate hydrolases"/>
    <property type="match status" value="2"/>
</dbReference>
<evidence type="ECO:0000259" key="13">
    <source>
        <dbReference type="PROSITE" id="PS50929"/>
    </source>
</evidence>
<evidence type="ECO:0000313" key="14">
    <source>
        <dbReference type="EMBL" id="KAG2174355.1"/>
    </source>
</evidence>
<keyword evidence="15" id="KW-1185">Reference proteome</keyword>
<feature type="region of interest" description="Disordered" evidence="10">
    <location>
        <begin position="635"/>
        <end position="655"/>
    </location>
</feature>
<protein>
    <recommendedName>
        <fullName evidence="16">P-loop containing nucleoside triphosphate hydrolase protein</fullName>
    </recommendedName>
</protein>
<evidence type="ECO:0000256" key="5">
    <source>
        <dbReference type="ARBA" id="ARBA00022741"/>
    </source>
</evidence>
<gene>
    <name evidence="14" type="ORF">INT43_004378</name>
</gene>
<name>A0A8H7PIH1_MORIS</name>
<dbReference type="Gene3D" id="1.20.1560.10">
    <property type="entry name" value="ABC transporter type 1, transmembrane domain"/>
    <property type="match status" value="2"/>
</dbReference>
<feature type="transmembrane region" description="Helical" evidence="11">
    <location>
        <begin position="1059"/>
        <end position="1082"/>
    </location>
</feature>
<dbReference type="InterPro" id="IPR003593">
    <property type="entry name" value="AAA+_ATPase"/>
</dbReference>
<evidence type="ECO:0000259" key="12">
    <source>
        <dbReference type="PROSITE" id="PS50893"/>
    </source>
</evidence>
<keyword evidence="7 11" id="KW-1133">Transmembrane helix</keyword>
<sequence>MSLPELFWSSASTASVALVSAFVLSIQRAVSHSKASVEYGLIFKSDKRRDESQFSDDERQKRLVPGTLVLTILAIYQLVLSSQSFQNSNEQPNPFLFNVIGAIFQLVAWLYALSLAVMCRRHRLPSDWGWVLNVHLCLFYLSAFASSCYYAIATAKHLNEQPVIYSLYVFTWLFITADLLFVTATTPRGAPFIDDEGRPVSPVTVSSCFSFIYFSWVTPLITMSNTGKQLEPEDLPTLPTTYRGRNIFYLFKKNRHQRLFARLVKANIAGLTIQVTTAMIGACLYYAPPYVMNRLLLLITDIKGDHAEKDSGRLSEGYIYVFLLFLLSSLIGLLTAQTWYWGASSVQVRTKAMVNIDVYSKTLRRREIAAASGEDLSKDQEETADKDESKDESEKKEDVGSSTGTIVNLMSTDSNRISEFFTWWFVFVEAPIELVIGIYFLYSLLGVSSLLGLLVMIFTLPLTHYNAKIFSKTQDKLMETRDRRVALMNEILQGVRQIKFFAWEKKWEEKILVRRNQELDQLKLTFLLEVGFNLLWLGSPLLVTVISFWAYTKLEGNELTAATAFTAIAVFNELRFALNVLPEAFIESLQFWISVKRVQTYLDEPEIDQPPPIDLSVSSRIALSNATVTWPAVAESAQKQADSESGANSSASSTTAKTGEGFILKDIDVEFPNGELSVICGSTGSGKTLLMLSLLGETTILKGEAYCPRQPVADEVDEDGTKEAVIPDSDWILEHSVAYVSQTAWLQNATIRDNIIFGLPFNRKRYFAVLKACALERDLSILEDGDQTEIGEKGITLSGGQKARVSLARAVYSRAKNVFMDDVLSAVDAHTARHLYDQCLTGPLMKTRTRILITHYVRLCTSGASQLIFIKGGVIKLSGEPAKLRQTGELNEVFEEEEKEHKEEALAEEGSPSTSESVETIIEAEVEEEGEEGVNIDKKKPKVLVEEETRATGMVKLRLYALYFTSAGSIFYWLLVSAAFIGTRALVVGESWWVKEWTQSYDTRSQDNESSTLTLMNMSPMSFNDFGANARAMAHNAPANAFHALSDIVQPHHSLNYYLGIYVAIIVAQVVASASRFAMVYFGSLRASRALYVELLRRVFRAPLRFFDTTPVGRILNRFSKDFETIDSSIPNDFAFFMQQFLNTVSIIIVISIVLPIYSIPMVIISIIYILVGRLFVGASREFKRMESVTRSPIFTHFTETIVGATTIRAFGTSKQFLRRMIQLSDINSRPYNNVWAVNRWVSVRFSILGAIINSMTALAIIFNLDYIDASLAGLCISFTLNFTDQMFWAVRRYTSLELSFNAVERVVEFMEMDQEAPAIVEPRPPASWPTDGQIEVKDLQIRYAANLDPVLHGISFNVKGREKIGVVGRTGSGKSTLALSFFRFVEASEGSIVIDGIDISKIGTEDLRSNLTVIPQDPTLFSGTLRSNLDPFDQFEDNDIFESLRRVHLLPSSDDEQALIEEDANINTNVFRSLDSPVSEGGKNFSQGQRQLLCLARALLKSCRIVFMDEATASVDFKTDEAIQHTIATEFADCTILCIAHRLLTVVEYDRILVLDHGKILEFASPYELINDPESAFHKMCKNSGDFEKLSALAKKKHQLLDI</sequence>
<evidence type="ECO:0000256" key="11">
    <source>
        <dbReference type="SAM" id="Phobius"/>
    </source>
</evidence>
<dbReference type="OrthoDB" id="6500128at2759"/>
<keyword evidence="4" id="KW-0677">Repeat</keyword>
<evidence type="ECO:0000256" key="2">
    <source>
        <dbReference type="ARBA" id="ARBA00022448"/>
    </source>
</evidence>
<evidence type="ECO:0000256" key="4">
    <source>
        <dbReference type="ARBA" id="ARBA00022737"/>
    </source>
</evidence>
<keyword evidence="6" id="KW-0067">ATP-binding</keyword>
<accession>A0A8H7PIH1</accession>
<feature type="domain" description="ABC transporter" evidence="12">
    <location>
        <begin position="1335"/>
        <end position="1583"/>
    </location>
</feature>
<evidence type="ECO:0000256" key="6">
    <source>
        <dbReference type="ARBA" id="ARBA00022840"/>
    </source>
</evidence>
<feature type="domain" description="ABC transmembrane type-1" evidence="13">
    <location>
        <begin position="1051"/>
        <end position="1299"/>
    </location>
</feature>
<dbReference type="PROSITE" id="PS50929">
    <property type="entry name" value="ABC_TM1F"/>
    <property type="match status" value="2"/>
</dbReference>
<feature type="transmembrane region" description="Helical" evidence="11">
    <location>
        <begin position="95"/>
        <end position="118"/>
    </location>
</feature>
<dbReference type="InterPro" id="IPR003439">
    <property type="entry name" value="ABC_transporter-like_ATP-bd"/>
</dbReference>
<feature type="domain" description="ABC transporter" evidence="12">
    <location>
        <begin position="649"/>
        <end position="897"/>
    </location>
</feature>
<dbReference type="InterPro" id="IPR036640">
    <property type="entry name" value="ABC1_TM_sf"/>
</dbReference>
<feature type="transmembrane region" description="Helical" evidence="11">
    <location>
        <begin position="448"/>
        <end position="467"/>
    </location>
</feature>
<dbReference type="CDD" id="cd03244">
    <property type="entry name" value="ABCC_MRP_domain2"/>
    <property type="match status" value="1"/>
</dbReference>
<evidence type="ECO:0000256" key="9">
    <source>
        <dbReference type="ARBA" id="ARBA00023180"/>
    </source>
</evidence>
<organism evidence="14 15">
    <name type="scientific">Mortierella isabellina</name>
    <name type="common">Filamentous fungus</name>
    <name type="synonym">Umbelopsis isabellina</name>
    <dbReference type="NCBI Taxonomy" id="91625"/>
    <lineage>
        <taxon>Eukaryota</taxon>
        <taxon>Fungi</taxon>
        <taxon>Fungi incertae sedis</taxon>
        <taxon>Mucoromycota</taxon>
        <taxon>Mucoromycotina</taxon>
        <taxon>Umbelopsidomycetes</taxon>
        <taxon>Umbelopsidales</taxon>
        <taxon>Umbelopsidaceae</taxon>
        <taxon>Umbelopsis</taxon>
    </lineage>
</organism>
<feature type="transmembrane region" description="Helical" evidence="11">
    <location>
        <begin position="960"/>
        <end position="982"/>
    </location>
</feature>
<dbReference type="PANTHER" id="PTHR24223">
    <property type="entry name" value="ATP-BINDING CASSETTE SUB-FAMILY C"/>
    <property type="match status" value="1"/>
</dbReference>
<keyword evidence="3 11" id="KW-0812">Transmembrane</keyword>
<feature type="transmembrane region" description="Helical" evidence="11">
    <location>
        <begin position="130"/>
        <end position="152"/>
    </location>
</feature>
<dbReference type="CDD" id="cd18604">
    <property type="entry name" value="ABC_6TM_VMR1_D2_like"/>
    <property type="match status" value="1"/>
</dbReference>